<keyword evidence="1" id="KW-0175">Coiled coil</keyword>
<protein>
    <submittedName>
        <fullName evidence="3">Uncharacterized protein</fullName>
    </submittedName>
</protein>
<accession>A0A9W8AW77</accession>
<reference evidence="3" key="1">
    <citation type="submission" date="2022-07" db="EMBL/GenBank/DDBJ databases">
        <title>Phylogenomic reconstructions and comparative analyses of Kickxellomycotina fungi.</title>
        <authorList>
            <person name="Reynolds N.K."/>
            <person name="Stajich J.E."/>
            <person name="Barry K."/>
            <person name="Grigoriev I.V."/>
            <person name="Crous P."/>
            <person name="Smith M.E."/>
        </authorList>
    </citation>
    <scope>NUCLEOTIDE SEQUENCE</scope>
    <source>
        <strain evidence="3">RSA 567</strain>
    </source>
</reference>
<dbReference type="EMBL" id="JANBQB010001226">
    <property type="protein sequence ID" value="KAJ1971846.1"/>
    <property type="molecule type" value="Genomic_DNA"/>
</dbReference>
<proteinExistence type="predicted"/>
<comment type="caution">
    <text evidence="3">The sequence shown here is derived from an EMBL/GenBank/DDBJ whole genome shotgun (WGS) entry which is preliminary data.</text>
</comment>
<feature type="coiled-coil region" evidence="1">
    <location>
        <begin position="240"/>
        <end position="295"/>
    </location>
</feature>
<feature type="compositionally biased region" description="Low complexity" evidence="2">
    <location>
        <begin position="52"/>
        <end position="61"/>
    </location>
</feature>
<dbReference type="Proteomes" id="UP001151582">
    <property type="component" value="Unassembled WGS sequence"/>
</dbReference>
<feature type="region of interest" description="Disordered" evidence="2">
    <location>
        <begin position="1"/>
        <end position="128"/>
    </location>
</feature>
<dbReference type="AlphaFoldDB" id="A0A9W8AW77"/>
<organism evidence="3 4">
    <name type="scientific">Dimargaris verticillata</name>
    <dbReference type="NCBI Taxonomy" id="2761393"/>
    <lineage>
        <taxon>Eukaryota</taxon>
        <taxon>Fungi</taxon>
        <taxon>Fungi incertae sedis</taxon>
        <taxon>Zoopagomycota</taxon>
        <taxon>Kickxellomycotina</taxon>
        <taxon>Dimargaritomycetes</taxon>
        <taxon>Dimargaritales</taxon>
        <taxon>Dimargaritaceae</taxon>
        <taxon>Dimargaris</taxon>
    </lineage>
</organism>
<gene>
    <name evidence="3" type="ORF">H4R34_005608</name>
</gene>
<sequence length="390" mass="41954">MAPDSQPPATRRRRPGRVVASRYLQATKSTENASADATRPHAAGPATAPAQSVTTTTRPPLSSRPPPAVTLSISSHTQKHGPSGLLAGEPEKKPRPARQPLTRKQSFGEGQPFKPRASLTRRASATAAAIPTGENAMYRSATRLSVGMRRVPSPTPGVPPTMRASNPIPAAMARSAEGPRARQLPSAQIKAESSSANQQQLPCLLSQWLQTVYLHRQTAKSFDAKRHDAERQLAAAWKSLDALQTTVADMERDLTVCEQLYATQRDIDTTHHPLLDQVRSQLQRIQDQYHQLASALQVSANTLTTSDIDAGKPHELPQAICSSLAQIDAALQVPPSSNACSTLGHTVHTITRLTAILGSQMAELMDCITLVKSLAQLETMAQSLSISRPS</sequence>
<evidence type="ECO:0000256" key="1">
    <source>
        <dbReference type="SAM" id="Coils"/>
    </source>
</evidence>
<evidence type="ECO:0000256" key="2">
    <source>
        <dbReference type="SAM" id="MobiDB-lite"/>
    </source>
</evidence>
<keyword evidence="4" id="KW-1185">Reference proteome</keyword>
<evidence type="ECO:0000313" key="4">
    <source>
        <dbReference type="Proteomes" id="UP001151582"/>
    </source>
</evidence>
<evidence type="ECO:0000313" key="3">
    <source>
        <dbReference type="EMBL" id="KAJ1971846.1"/>
    </source>
</evidence>
<name>A0A9W8AW77_9FUNG</name>
<feature type="compositionally biased region" description="Low complexity" evidence="2">
    <location>
        <begin position="116"/>
        <end position="128"/>
    </location>
</feature>
<dbReference type="OrthoDB" id="10410211at2759"/>
<feature type="compositionally biased region" description="Polar residues" evidence="2">
    <location>
        <begin position="24"/>
        <end position="35"/>
    </location>
</feature>